<dbReference type="RefSeq" id="WP_134457607.1">
    <property type="nucleotide sequence ID" value="NZ_JBHMFL010000134.1"/>
</dbReference>
<dbReference type="EMBL" id="SNVI01000001">
    <property type="protein sequence ID" value="TFE46025.1"/>
    <property type="molecule type" value="Genomic_DNA"/>
</dbReference>
<dbReference type="Proteomes" id="UP000297385">
    <property type="component" value="Unassembled WGS sequence"/>
</dbReference>
<sequence length="200" mass="21010">MIYARKVGSSAAVVRRAASLLSLLAATLCQSGFAQDASAPAGQQALGRAEVIHAQVRVVAINTATNSVTLRGPRGNLADVDVNPSLADVSRLKVGDKLNVAYQQALLLSIDKLATKGVRERVETTAAIPASAGYASSAHSVKVVATVMKIDRKSRMVTLRGPRHLQMLRAAKDISLDGLKVGDSVRAEFVSAAAVELVRE</sequence>
<feature type="signal peptide" evidence="1">
    <location>
        <begin position="1"/>
        <end position="34"/>
    </location>
</feature>
<reference evidence="2 3" key="1">
    <citation type="submission" date="2019-03" db="EMBL/GenBank/DDBJ databases">
        <title>Complete Genome Sequence of Paraburkholderia dipogonis ICMP 19430T, a Nitrogen-fixing Symbiont of the South African Invasive Legume Dipogon lignosus in New Zealand.</title>
        <authorList>
            <person name="De Meyer S.E."/>
        </authorList>
    </citation>
    <scope>NUCLEOTIDE SEQUENCE [LARGE SCALE GENOMIC DNA]</scope>
    <source>
        <strain evidence="2 3">ICMP 19430</strain>
    </source>
</reference>
<gene>
    <name evidence="2" type="ORF">E2553_13915</name>
</gene>
<keyword evidence="1" id="KW-0732">Signal</keyword>
<feature type="chain" id="PRO_5021249155" description="Copper-binding protein" evidence="1">
    <location>
        <begin position="35"/>
        <end position="200"/>
    </location>
</feature>
<dbReference type="AlphaFoldDB" id="A0A4Y8N8I3"/>
<accession>A0A4Y8N8I3</accession>
<evidence type="ECO:0000313" key="2">
    <source>
        <dbReference type="EMBL" id="TFE46025.1"/>
    </source>
</evidence>
<evidence type="ECO:0008006" key="4">
    <source>
        <dbReference type="Google" id="ProtNLM"/>
    </source>
</evidence>
<dbReference type="GeneID" id="97308473"/>
<evidence type="ECO:0000313" key="3">
    <source>
        <dbReference type="Proteomes" id="UP000297385"/>
    </source>
</evidence>
<organism evidence="2 3">
    <name type="scientific">Paraburkholderia dipogonis</name>
    <dbReference type="NCBI Taxonomy" id="1211383"/>
    <lineage>
        <taxon>Bacteria</taxon>
        <taxon>Pseudomonadati</taxon>
        <taxon>Pseudomonadota</taxon>
        <taxon>Betaproteobacteria</taxon>
        <taxon>Burkholderiales</taxon>
        <taxon>Burkholderiaceae</taxon>
        <taxon>Paraburkholderia</taxon>
    </lineage>
</organism>
<comment type="caution">
    <text evidence="2">The sequence shown here is derived from an EMBL/GenBank/DDBJ whole genome shotgun (WGS) entry which is preliminary data.</text>
</comment>
<protein>
    <recommendedName>
        <fullName evidence="4">Copper-binding protein</fullName>
    </recommendedName>
</protein>
<proteinExistence type="predicted"/>
<name>A0A4Y8N8I3_9BURK</name>
<evidence type="ECO:0000256" key="1">
    <source>
        <dbReference type="SAM" id="SignalP"/>
    </source>
</evidence>